<comment type="caution">
    <text evidence="1">The sequence shown here is derived from an EMBL/GenBank/DDBJ whole genome shotgun (WGS) entry which is preliminary data.</text>
</comment>
<protein>
    <submittedName>
        <fullName evidence="1">Uncharacterized protein</fullName>
    </submittedName>
</protein>
<organism evidence="1">
    <name type="scientific">marine sediment metagenome</name>
    <dbReference type="NCBI Taxonomy" id="412755"/>
    <lineage>
        <taxon>unclassified sequences</taxon>
        <taxon>metagenomes</taxon>
        <taxon>ecological metagenomes</taxon>
    </lineage>
</organism>
<name>X0VI02_9ZZZZ</name>
<sequence>EALSQMAPEVAYIEREYNKLSLKSRQQLTSYLGFLVQQEKAIKK</sequence>
<feature type="non-terminal residue" evidence="1">
    <location>
        <position position="1"/>
    </location>
</feature>
<evidence type="ECO:0000313" key="1">
    <source>
        <dbReference type="EMBL" id="GAG10842.1"/>
    </source>
</evidence>
<accession>X0VI02</accession>
<dbReference type="AlphaFoldDB" id="X0VI02"/>
<gene>
    <name evidence="1" type="ORF">S01H1_39161</name>
</gene>
<proteinExistence type="predicted"/>
<dbReference type="EMBL" id="BARS01024692">
    <property type="protein sequence ID" value="GAG10842.1"/>
    <property type="molecule type" value="Genomic_DNA"/>
</dbReference>
<reference evidence="1" key="1">
    <citation type="journal article" date="2014" name="Front. Microbiol.">
        <title>High frequency of phylogenetically diverse reductive dehalogenase-homologous genes in deep subseafloor sedimentary metagenomes.</title>
        <authorList>
            <person name="Kawai M."/>
            <person name="Futagami T."/>
            <person name="Toyoda A."/>
            <person name="Takaki Y."/>
            <person name="Nishi S."/>
            <person name="Hori S."/>
            <person name="Arai W."/>
            <person name="Tsubouchi T."/>
            <person name="Morono Y."/>
            <person name="Uchiyama I."/>
            <person name="Ito T."/>
            <person name="Fujiyama A."/>
            <person name="Inagaki F."/>
            <person name="Takami H."/>
        </authorList>
    </citation>
    <scope>NUCLEOTIDE SEQUENCE</scope>
    <source>
        <strain evidence="1">Expedition CK06-06</strain>
    </source>
</reference>